<proteinExistence type="predicted"/>
<dbReference type="AlphaFoldDB" id="A0A1I2FGZ6"/>
<feature type="region of interest" description="Disordered" evidence="1">
    <location>
        <begin position="63"/>
        <end position="110"/>
    </location>
</feature>
<gene>
    <name evidence="2" type="ORF">SAMN04488035_1292</name>
</gene>
<dbReference type="RefSeq" id="WP_093376304.1">
    <property type="nucleotide sequence ID" value="NZ_BNAN01000002.1"/>
</dbReference>
<accession>A0A1I2FGZ6</accession>
<evidence type="ECO:0000313" key="2">
    <source>
        <dbReference type="EMBL" id="SFF04017.1"/>
    </source>
</evidence>
<reference evidence="3" key="1">
    <citation type="submission" date="2016-10" db="EMBL/GenBank/DDBJ databases">
        <authorList>
            <person name="Varghese N."/>
            <person name="Submissions S."/>
        </authorList>
    </citation>
    <scope>NUCLEOTIDE SEQUENCE [LARGE SCALE GENOMIC DNA]</scope>
    <source>
        <strain evidence="3">DSM 19083</strain>
    </source>
</reference>
<organism evidence="2 3">
    <name type="scientific">Flavimobilis marinus</name>
    <dbReference type="NCBI Taxonomy" id="285351"/>
    <lineage>
        <taxon>Bacteria</taxon>
        <taxon>Bacillati</taxon>
        <taxon>Actinomycetota</taxon>
        <taxon>Actinomycetes</taxon>
        <taxon>Micrococcales</taxon>
        <taxon>Jonesiaceae</taxon>
        <taxon>Flavimobilis</taxon>
    </lineage>
</organism>
<sequence>MSRLFWVAVGVGGTLYAQRKGREMAERYSPPAVAARTAQTVQTQAEDLLSRLSAGIRGFTDDLHAGSQAREDELRQHAARQATDDTPTSDLRAARHSAGTPGTGVPLDEF</sequence>
<protein>
    <submittedName>
        <fullName evidence="2">Uncharacterized protein</fullName>
    </submittedName>
</protein>
<dbReference type="Proteomes" id="UP000198520">
    <property type="component" value="Unassembled WGS sequence"/>
</dbReference>
<dbReference type="OrthoDB" id="3538051at2"/>
<evidence type="ECO:0000313" key="3">
    <source>
        <dbReference type="Proteomes" id="UP000198520"/>
    </source>
</evidence>
<dbReference type="STRING" id="285351.SAMN04488035_1292"/>
<name>A0A1I2FGZ6_9MICO</name>
<dbReference type="EMBL" id="FONZ01000002">
    <property type="protein sequence ID" value="SFF04017.1"/>
    <property type="molecule type" value="Genomic_DNA"/>
</dbReference>
<feature type="compositionally biased region" description="Basic and acidic residues" evidence="1">
    <location>
        <begin position="63"/>
        <end position="76"/>
    </location>
</feature>
<evidence type="ECO:0000256" key="1">
    <source>
        <dbReference type="SAM" id="MobiDB-lite"/>
    </source>
</evidence>
<keyword evidence="3" id="KW-1185">Reference proteome</keyword>